<comment type="caution">
    <text evidence="2">The sequence shown here is derived from an EMBL/GenBank/DDBJ whole genome shotgun (WGS) entry which is preliminary data.</text>
</comment>
<organism evidence="2 3">
    <name type="scientific">Microctonus hyperodae</name>
    <name type="common">Parasitoid wasp</name>
    <dbReference type="NCBI Taxonomy" id="165561"/>
    <lineage>
        <taxon>Eukaryota</taxon>
        <taxon>Metazoa</taxon>
        <taxon>Ecdysozoa</taxon>
        <taxon>Arthropoda</taxon>
        <taxon>Hexapoda</taxon>
        <taxon>Insecta</taxon>
        <taxon>Pterygota</taxon>
        <taxon>Neoptera</taxon>
        <taxon>Endopterygota</taxon>
        <taxon>Hymenoptera</taxon>
        <taxon>Apocrita</taxon>
        <taxon>Ichneumonoidea</taxon>
        <taxon>Braconidae</taxon>
        <taxon>Euphorinae</taxon>
        <taxon>Microctonus</taxon>
    </lineage>
</organism>
<accession>A0AA39G4G1</accession>
<dbReference type="EMBL" id="JAQQBR010000002">
    <property type="protein sequence ID" value="KAK0180559.1"/>
    <property type="molecule type" value="Genomic_DNA"/>
</dbReference>
<keyword evidence="3" id="KW-1185">Reference proteome</keyword>
<dbReference type="Proteomes" id="UP001168972">
    <property type="component" value="Unassembled WGS sequence"/>
</dbReference>
<reference evidence="2" key="2">
    <citation type="submission" date="2023-03" db="EMBL/GenBank/DDBJ databases">
        <authorList>
            <person name="Inwood S.N."/>
            <person name="Skelly J.G."/>
            <person name="Guhlin J."/>
            <person name="Harrop T.W.R."/>
            <person name="Goldson S.G."/>
            <person name="Dearden P.K."/>
        </authorList>
    </citation>
    <scope>NUCLEOTIDE SEQUENCE</scope>
    <source>
        <strain evidence="2">Lincoln</strain>
        <tissue evidence="2">Whole body</tissue>
    </source>
</reference>
<evidence type="ECO:0000313" key="2">
    <source>
        <dbReference type="EMBL" id="KAK0180559.1"/>
    </source>
</evidence>
<dbReference type="AlphaFoldDB" id="A0AA39G4G1"/>
<evidence type="ECO:0000313" key="3">
    <source>
        <dbReference type="Proteomes" id="UP001168972"/>
    </source>
</evidence>
<gene>
    <name evidence="2" type="ORF">PV327_002927</name>
</gene>
<reference evidence="2" key="1">
    <citation type="journal article" date="2023" name="bioRxiv">
        <title>Scaffold-level genome assemblies of two parasitoid biocontrol wasps reveal the parthenogenesis mechanism and an associated novel virus.</title>
        <authorList>
            <person name="Inwood S."/>
            <person name="Skelly J."/>
            <person name="Guhlin J."/>
            <person name="Harrop T."/>
            <person name="Goldson S."/>
            <person name="Dearden P."/>
        </authorList>
    </citation>
    <scope>NUCLEOTIDE SEQUENCE</scope>
    <source>
        <strain evidence="2">Lincoln</strain>
        <tissue evidence="2">Whole body</tissue>
    </source>
</reference>
<name>A0AA39G4G1_MICHY</name>
<feature type="region of interest" description="Disordered" evidence="1">
    <location>
        <begin position="1"/>
        <end position="32"/>
    </location>
</feature>
<proteinExistence type="predicted"/>
<evidence type="ECO:0000256" key="1">
    <source>
        <dbReference type="SAM" id="MobiDB-lite"/>
    </source>
</evidence>
<protein>
    <submittedName>
        <fullName evidence="2">Uncharacterized protein</fullName>
    </submittedName>
</protein>
<sequence>MERCQKPSRGPTLSLIQSTSRQLDDDDDDEKNDSPSRIINIIFQEFKDINQHAIFLGDFQQPVTQKKMISKKNCKTVQNNLRKKEQKENFKIFRCLSEGLQTKLSHRKNFFWHRLLIASYRECFADSRTLLGFLVRSLLTELLVTKVKKDFFALIEDNSSANHPTDRFM</sequence>